<evidence type="ECO:0000313" key="3">
    <source>
        <dbReference type="Proteomes" id="UP001281761"/>
    </source>
</evidence>
<dbReference type="EMBL" id="JARBJD010000018">
    <property type="protein sequence ID" value="KAK2961093.1"/>
    <property type="molecule type" value="Genomic_DNA"/>
</dbReference>
<reference evidence="2 3" key="1">
    <citation type="journal article" date="2022" name="bioRxiv">
        <title>Genomics of Preaxostyla Flagellates Illuminates Evolutionary Transitions and the Path Towards Mitochondrial Loss.</title>
        <authorList>
            <person name="Novak L.V.F."/>
            <person name="Treitli S.C."/>
            <person name="Pyrih J."/>
            <person name="Halakuc P."/>
            <person name="Pipaliya S.V."/>
            <person name="Vacek V."/>
            <person name="Brzon O."/>
            <person name="Soukal P."/>
            <person name="Eme L."/>
            <person name="Dacks J.B."/>
            <person name="Karnkowska A."/>
            <person name="Elias M."/>
            <person name="Hampl V."/>
        </authorList>
    </citation>
    <scope>NUCLEOTIDE SEQUENCE [LARGE SCALE GENOMIC DNA]</scope>
    <source>
        <strain evidence="2">NAU3</strain>
        <tissue evidence="2">Gut</tissue>
    </source>
</reference>
<protein>
    <submittedName>
        <fullName evidence="2">Uncharacterized protein</fullName>
    </submittedName>
</protein>
<organism evidence="2 3">
    <name type="scientific">Blattamonas nauphoetae</name>
    <dbReference type="NCBI Taxonomy" id="2049346"/>
    <lineage>
        <taxon>Eukaryota</taxon>
        <taxon>Metamonada</taxon>
        <taxon>Preaxostyla</taxon>
        <taxon>Oxymonadida</taxon>
        <taxon>Blattamonas</taxon>
    </lineage>
</organism>
<evidence type="ECO:0000256" key="1">
    <source>
        <dbReference type="SAM" id="MobiDB-lite"/>
    </source>
</evidence>
<comment type="caution">
    <text evidence="2">The sequence shown here is derived from an EMBL/GenBank/DDBJ whole genome shotgun (WGS) entry which is preliminary data.</text>
</comment>
<feature type="compositionally biased region" description="Basic and acidic residues" evidence="1">
    <location>
        <begin position="7"/>
        <end position="21"/>
    </location>
</feature>
<sequence length="74" mass="8316">MGLGCPARDRHSFDRELDDSRNNIPSLSTQVNKAHFASKYTFAKLGHITSHSHVSFLHSSSSLPQRMLHVFDPP</sequence>
<proteinExistence type="predicted"/>
<feature type="region of interest" description="Disordered" evidence="1">
    <location>
        <begin position="1"/>
        <end position="26"/>
    </location>
</feature>
<dbReference type="Proteomes" id="UP001281761">
    <property type="component" value="Unassembled WGS sequence"/>
</dbReference>
<accession>A0ABQ9YBE7</accession>
<gene>
    <name evidence="2" type="ORF">BLNAU_3861</name>
</gene>
<name>A0ABQ9YBE7_9EUKA</name>
<keyword evidence="3" id="KW-1185">Reference proteome</keyword>
<evidence type="ECO:0000313" key="2">
    <source>
        <dbReference type="EMBL" id="KAK2961093.1"/>
    </source>
</evidence>